<keyword evidence="4" id="KW-0547">Nucleotide-binding</keyword>
<dbReference type="Gene3D" id="1.10.150.20">
    <property type="entry name" value="5' to 3' exonuclease, C-terminal subdomain"/>
    <property type="match status" value="1"/>
</dbReference>
<evidence type="ECO:0000259" key="3">
    <source>
        <dbReference type="PROSITE" id="PS51194"/>
    </source>
</evidence>
<evidence type="ECO:0000313" key="5">
    <source>
        <dbReference type="Proteomes" id="UP000635902"/>
    </source>
</evidence>
<dbReference type="InterPro" id="IPR038718">
    <property type="entry name" value="SNF2-like_sf"/>
</dbReference>
<feature type="domain" description="Helicase ATP-binding" evidence="2">
    <location>
        <begin position="424"/>
        <end position="586"/>
    </location>
</feature>
<protein>
    <submittedName>
        <fullName evidence="4">ATP-dependent helicase</fullName>
    </submittedName>
</protein>
<dbReference type="Proteomes" id="UP000635902">
    <property type="component" value="Unassembled WGS sequence"/>
</dbReference>
<dbReference type="CDD" id="cd17919">
    <property type="entry name" value="DEXHc_Snf"/>
    <property type="match status" value="1"/>
</dbReference>
<proteinExistence type="predicted"/>
<dbReference type="PROSITE" id="PS51194">
    <property type="entry name" value="HELICASE_CTER"/>
    <property type="match status" value="1"/>
</dbReference>
<evidence type="ECO:0000259" key="2">
    <source>
        <dbReference type="PROSITE" id="PS51192"/>
    </source>
</evidence>
<gene>
    <name evidence="4" type="ORF">IRY30_07530</name>
</gene>
<dbReference type="PROSITE" id="PS51192">
    <property type="entry name" value="HELICASE_ATP_BIND_1"/>
    <property type="match status" value="1"/>
</dbReference>
<sequence>MRVRPFSNVSLVSLDATTLERLISDVRGAIQHRDATQWRLDTISNGGFAPTIGSDDDARVFAFPQTIQTAAYLAQFQAVNFGQLRTDLLGIQLPVLAQFESQAEMARQTTGYRGFRKLFSSRPVEGEQIVSWMLSVDTTTIHSILSGIDAALGSTDRNEFIYLNPKNFQGQIEADLVRLTGWPVTWVDSEQVNRHVEAVGSIQAAHETERALEAAVNKAAHVLNTQQAQAELQRTDVSVLDAITDGRVRLNQLAHLGIPAIAGASASELMKIDGVGEKTANQAIAAARSYSADVINSQHPIINYQDKVPCTEYVTALANLLTYRDNLRDLPVSPLQLSPVPQGTMVAVAGVNDLITGGNFQRPHRRIESEEAWNLYAVRAAEFHAFGDSESGSQVPPEVAERIADITLRGTVHASLRGYQAFGSKFILAQHKVLIGDEMGLGKTMQALAVFAHLAAEDKRHALVVCPPSLRINWQREIGKFTDLSTFLIHGADKDVQLEAWKQKGGVAIAGYPETRAGKMLGDSLGVGLDILVVDEAHRAKNRDSQQSQGVFALTGHADYVVYLTGTPLENRVSEFEVLLGYLNQEIPAELDKVRGKPSEFQQAIAGIYLRRNQVDVLNELPPLLEVEEWVEPKPDDVEKYEDAVRRAHFMDMRQAFSGATSAKMERVTELLDDGAEAGKTIIFTFFRSVLDDLLSTLGGRAYGPIAGGVSHEERQQAVDAFSAAEPGAVLVCQITAASEGLNIQAANRIILFEPQLNPATEAQAIARAHRMGQINTVEVHRLLTPHSMEERLVEMLESKRALFDRFARDSVTADSTPEAVDVSEAALIDQVIASERARIGEPEKL</sequence>
<dbReference type="SMART" id="SM00490">
    <property type="entry name" value="HELICc"/>
    <property type="match status" value="1"/>
</dbReference>
<dbReference type="InterPro" id="IPR027417">
    <property type="entry name" value="P-loop_NTPase"/>
</dbReference>
<dbReference type="CDD" id="cd18793">
    <property type="entry name" value="SF2_C_SNF"/>
    <property type="match status" value="1"/>
</dbReference>
<keyword evidence="1" id="KW-0378">Hydrolase</keyword>
<evidence type="ECO:0000313" key="4">
    <source>
        <dbReference type="EMBL" id="MBF4553927.1"/>
    </source>
</evidence>
<accession>A0ABR9ZKL3</accession>
<dbReference type="InterPro" id="IPR001650">
    <property type="entry name" value="Helicase_C-like"/>
</dbReference>
<feature type="domain" description="Helicase C-terminal" evidence="3">
    <location>
        <begin position="667"/>
        <end position="829"/>
    </location>
</feature>
<comment type="caution">
    <text evidence="4">The sequence shown here is derived from an EMBL/GenBank/DDBJ whole genome shotgun (WGS) entry which is preliminary data.</text>
</comment>
<organism evidence="4 5">
    <name type="scientific">Corynebacterium suicordis DSM 45110</name>
    <dbReference type="NCBI Taxonomy" id="1121369"/>
    <lineage>
        <taxon>Bacteria</taxon>
        <taxon>Bacillati</taxon>
        <taxon>Actinomycetota</taxon>
        <taxon>Actinomycetes</taxon>
        <taxon>Mycobacteriales</taxon>
        <taxon>Corynebacteriaceae</taxon>
        <taxon>Corynebacterium</taxon>
    </lineage>
</organism>
<keyword evidence="4" id="KW-0347">Helicase</keyword>
<dbReference type="InterPro" id="IPR049730">
    <property type="entry name" value="SNF2/RAD54-like_C"/>
</dbReference>
<keyword evidence="4" id="KW-0067">ATP-binding</keyword>
<dbReference type="GO" id="GO:0004386">
    <property type="term" value="F:helicase activity"/>
    <property type="evidence" value="ECO:0007669"/>
    <property type="project" value="UniProtKB-KW"/>
</dbReference>
<dbReference type="SMART" id="SM00487">
    <property type="entry name" value="DEXDc"/>
    <property type="match status" value="1"/>
</dbReference>
<dbReference type="Gene3D" id="3.40.50.300">
    <property type="entry name" value="P-loop containing nucleotide triphosphate hydrolases"/>
    <property type="match status" value="1"/>
</dbReference>
<dbReference type="InterPro" id="IPR014001">
    <property type="entry name" value="Helicase_ATP-bd"/>
</dbReference>
<reference evidence="4 5" key="1">
    <citation type="submission" date="2020-10" db="EMBL/GenBank/DDBJ databases">
        <title>Novel species in genus Corynebacterium.</title>
        <authorList>
            <person name="Zhang G."/>
        </authorList>
    </citation>
    <scope>NUCLEOTIDE SEQUENCE [LARGE SCALE GENOMIC DNA]</scope>
    <source>
        <strain evidence="4 5">DSM 45110</strain>
    </source>
</reference>
<dbReference type="InterPro" id="IPR000330">
    <property type="entry name" value="SNF2_N"/>
</dbReference>
<dbReference type="Pfam" id="PF00176">
    <property type="entry name" value="SNF2-rel_dom"/>
    <property type="match status" value="1"/>
</dbReference>
<dbReference type="PANTHER" id="PTHR10799">
    <property type="entry name" value="SNF2/RAD54 HELICASE FAMILY"/>
    <property type="match status" value="1"/>
</dbReference>
<keyword evidence="5" id="KW-1185">Reference proteome</keyword>
<name>A0ABR9ZKL3_9CORY</name>
<evidence type="ECO:0000256" key="1">
    <source>
        <dbReference type="ARBA" id="ARBA00022801"/>
    </source>
</evidence>
<dbReference type="SUPFAM" id="SSF52540">
    <property type="entry name" value="P-loop containing nucleoside triphosphate hydrolases"/>
    <property type="match status" value="2"/>
</dbReference>
<dbReference type="EMBL" id="JADKMY010000002">
    <property type="protein sequence ID" value="MBF4553927.1"/>
    <property type="molecule type" value="Genomic_DNA"/>
</dbReference>
<dbReference type="Gene3D" id="3.40.50.10810">
    <property type="entry name" value="Tandem AAA-ATPase domain"/>
    <property type="match status" value="1"/>
</dbReference>